<reference evidence="1" key="1">
    <citation type="submission" date="2020-01" db="EMBL/GenBank/DDBJ databases">
        <authorList>
            <person name="Mishra B."/>
        </authorList>
    </citation>
    <scope>NUCLEOTIDE SEQUENCE [LARGE SCALE GENOMIC DNA]</scope>
</reference>
<sequence length="101" mass="11376">MMELREILAEEEKVVVVVKENLLLVMELAYTRNIEGFGKLVSKIWLSTYARPPIATALTIKGTSAILQASSTKSISSLFRFLASSAPNVRDSLIEMWLWYP</sequence>
<proteinExistence type="predicted"/>
<dbReference type="EMBL" id="CACVBM020001185">
    <property type="protein sequence ID" value="CAA7038076.1"/>
    <property type="molecule type" value="Genomic_DNA"/>
</dbReference>
<name>A0A6D2JG65_9BRAS</name>
<dbReference type="AlphaFoldDB" id="A0A6D2JG65"/>
<evidence type="ECO:0000313" key="2">
    <source>
        <dbReference type="Proteomes" id="UP000467841"/>
    </source>
</evidence>
<protein>
    <submittedName>
        <fullName evidence="1">Uncharacterized protein</fullName>
    </submittedName>
</protein>
<organism evidence="1 2">
    <name type="scientific">Microthlaspi erraticum</name>
    <dbReference type="NCBI Taxonomy" id="1685480"/>
    <lineage>
        <taxon>Eukaryota</taxon>
        <taxon>Viridiplantae</taxon>
        <taxon>Streptophyta</taxon>
        <taxon>Embryophyta</taxon>
        <taxon>Tracheophyta</taxon>
        <taxon>Spermatophyta</taxon>
        <taxon>Magnoliopsida</taxon>
        <taxon>eudicotyledons</taxon>
        <taxon>Gunneridae</taxon>
        <taxon>Pentapetalae</taxon>
        <taxon>rosids</taxon>
        <taxon>malvids</taxon>
        <taxon>Brassicales</taxon>
        <taxon>Brassicaceae</taxon>
        <taxon>Coluteocarpeae</taxon>
        <taxon>Microthlaspi</taxon>
    </lineage>
</organism>
<gene>
    <name evidence="1" type="ORF">MERR_LOCUS25311</name>
</gene>
<dbReference type="Proteomes" id="UP000467841">
    <property type="component" value="Unassembled WGS sequence"/>
</dbReference>
<accession>A0A6D2JG65</accession>
<evidence type="ECO:0000313" key="1">
    <source>
        <dbReference type="EMBL" id="CAA7038076.1"/>
    </source>
</evidence>
<keyword evidence="2" id="KW-1185">Reference proteome</keyword>
<comment type="caution">
    <text evidence="1">The sequence shown here is derived from an EMBL/GenBank/DDBJ whole genome shotgun (WGS) entry which is preliminary data.</text>
</comment>